<keyword evidence="1" id="KW-0472">Membrane</keyword>
<dbReference type="Proteomes" id="UP000054717">
    <property type="component" value="Unassembled WGS sequence"/>
</dbReference>
<sequence length="59" mass="6558">MNYWMIVVGIWMMFAFCVVLFIRGAQVRDPAIGRKAETPADSDGADAFALGRARSYQAD</sequence>
<keyword evidence="1" id="KW-1133">Transmembrane helix</keyword>
<protein>
    <submittedName>
        <fullName evidence="2">Uncharacterized protein</fullName>
    </submittedName>
</protein>
<organism evidence="2 3">
    <name type="scientific">Caballeronia telluris</name>
    <dbReference type="NCBI Taxonomy" id="326475"/>
    <lineage>
        <taxon>Bacteria</taxon>
        <taxon>Pseudomonadati</taxon>
        <taxon>Pseudomonadota</taxon>
        <taxon>Betaproteobacteria</taxon>
        <taxon>Burkholderiales</taxon>
        <taxon>Burkholderiaceae</taxon>
        <taxon>Caballeronia</taxon>
    </lineage>
</organism>
<reference evidence="2" key="1">
    <citation type="submission" date="2016-01" db="EMBL/GenBank/DDBJ databases">
        <authorList>
            <person name="Peeters Charlotte."/>
        </authorList>
    </citation>
    <scope>NUCLEOTIDE SEQUENCE</scope>
    <source>
        <strain evidence="2">LMG 22936</strain>
    </source>
</reference>
<keyword evidence="3" id="KW-1185">Reference proteome</keyword>
<feature type="transmembrane region" description="Helical" evidence="1">
    <location>
        <begin position="6"/>
        <end position="25"/>
    </location>
</feature>
<evidence type="ECO:0000313" key="3">
    <source>
        <dbReference type="Proteomes" id="UP000054717"/>
    </source>
</evidence>
<dbReference type="EMBL" id="FCNZ02000006">
    <property type="protein sequence ID" value="SAL41252.1"/>
    <property type="molecule type" value="Genomic_DNA"/>
</dbReference>
<comment type="caution">
    <text evidence="2">The sequence shown here is derived from an EMBL/GenBank/DDBJ whole genome shotgun (WGS) entry which is preliminary data.</text>
</comment>
<dbReference type="RefSeq" id="WP_087630245.1">
    <property type="nucleotide sequence ID" value="NZ_FCNZ02000006.1"/>
</dbReference>
<accession>A0A158HA11</accession>
<dbReference type="AlphaFoldDB" id="A0A158HA11"/>
<gene>
    <name evidence="2" type="ORF">AWB66_02133</name>
</gene>
<evidence type="ECO:0000313" key="2">
    <source>
        <dbReference type="EMBL" id="SAL41252.1"/>
    </source>
</evidence>
<keyword evidence="1" id="KW-0812">Transmembrane</keyword>
<dbReference type="STRING" id="326475.AWB66_02133"/>
<evidence type="ECO:0000256" key="1">
    <source>
        <dbReference type="SAM" id="Phobius"/>
    </source>
</evidence>
<name>A0A158HA11_9BURK</name>
<proteinExistence type="predicted"/>